<evidence type="ECO:0000256" key="1">
    <source>
        <dbReference type="ARBA" id="ARBA00006484"/>
    </source>
</evidence>
<dbReference type="Proteomes" id="UP000700596">
    <property type="component" value="Unassembled WGS sequence"/>
</dbReference>
<evidence type="ECO:0000256" key="2">
    <source>
        <dbReference type="ARBA" id="ARBA00022857"/>
    </source>
</evidence>
<keyword evidence="3" id="KW-0560">Oxidoreductase</keyword>
<dbReference type="GO" id="GO:0019433">
    <property type="term" value="P:triglyceride catabolic process"/>
    <property type="evidence" value="ECO:0007669"/>
    <property type="project" value="TreeGrafter"/>
</dbReference>
<protein>
    <recommendedName>
        <fullName evidence="6">Short-chain dehydrogenase/reductase</fullName>
    </recommendedName>
</protein>
<dbReference type="EMBL" id="JAGMWT010000002">
    <property type="protein sequence ID" value="KAH7136044.1"/>
    <property type="molecule type" value="Genomic_DNA"/>
</dbReference>
<dbReference type="InterPro" id="IPR036291">
    <property type="entry name" value="NAD(P)-bd_dom_sf"/>
</dbReference>
<dbReference type="GO" id="GO:0005783">
    <property type="term" value="C:endoplasmic reticulum"/>
    <property type="evidence" value="ECO:0007669"/>
    <property type="project" value="TreeGrafter"/>
</dbReference>
<accession>A0A9P9EB56</accession>
<dbReference type="InterPro" id="IPR020904">
    <property type="entry name" value="Sc_DH/Rdtase_CS"/>
</dbReference>
<proteinExistence type="inferred from homology"/>
<dbReference type="PRINTS" id="PR00081">
    <property type="entry name" value="GDHRDH"/>
</dbReference>
<organism evidence="4 5">
    <name type="scientific">Dendryphion nanum</name>
    <dbReference type="NCBI Taxonomy" id="256645"/>
    <lineage>
        <taxon>Eukaryota</taxon>
        <taxon>Fungi</taxon>
        <taxon>Dikarya</taxon>
        <taxon>Ascomycota</taxon>
        <taxon>Pezizomycotina</taxon>
        <taxon>Dothideomycetes</taxon>
        <taxon>Pleosporomycetidae</taxon>
        <taxon>Pleosporales</taxon>
        <taxon>Torulaceae</taxon>
        <taxon>Dendryphion</taxon>
    </lineage>
</organism>
<dbReference type="AlphaFoldDB" id="A0A9P9EB56"/>
<comment type="caution">
    <text evidence="4">The sequence shown here is derived from an EMBL/GenBank/DDBJ whole genome shotgun (WGS) entry which is preliminary data.</text>
</comment>
<dbReference type="OrthoDB" id="2102561at2759"/>
<dbReference type="GO" id="GO:0005811">
    <property type="term" value="C:lipid droplet"/>
    <property type="evidence" value="ECO:0007669"/>
    <property type="project" value="TreeGrafter"/>
</dbReference>
<reference evidence="4" key="1">
    <citation type="journal article" date="2021" name="Nat. Commun.">
        <title>Genetic determinants of endophytism in the Arabidopsis root mycobiome.</title>
        <authorList>
            <person name="Mesny F."/>
            <person name="Miyauchi S."/>
            <person name="Thiergart T."/>
            <person name="Pickel B."/>
            <person name="Atanasova L."/>
            <person name="Karlsson M."/>
            <person name="Huettel B."/>
            <person name="Barry K.W."/>
            <person name="Haridas S."/>
            <person name="Chen C."/>
            <person name="Bauer D."/>
            <person name="Andreopoulos W."/>
            <person name="Pangilinan J."/>
            <person name="LaButti K."/>
            <person name="Riley R."/>
            <person name="Lipzen A."/>
            <person name="Clum A."/>
            <person name="Drula E."/>
            <person name="Henrissat B."/>
            <person name="Kohler A."/>
            <person name="Grigoriev I.V."/>
            <person name="Martin F.M."/>
            <person name="Hacquard S."/>
        </authorList>
    </citation>
    <scope>NUCLEOTIDE SEQUENCE</scope>
    <source>
        <strain evidence="4">MPI-CAGE-CH-0243</strain>
    </source>
</reference>
<dbReference type="PANTHER" id="PTHR44169:SF6">
    <property type="entry name" value="NADPH-DEPENDENT 1-ACYLDIHYDROXYACETONE PHOSPHATE REDUCTASE"/>
    <property type="match status" value="1"/>
</dbReference>
<dbReference type="PROSITE" id="PS00061">
    <property type="entry name" value="ADH_SHORT"/>
    <property type="match status" value="1"/>
</dbReference>
<dbReference type="CDD" id="cd05374">
    <property type="entry name" value="17beta-HSD-like_SDR_c"/>
    <property type="match status" value="1"/>
</dbReference>
<evidence type="ECO:0000313" key="4">
    <source>
        <dbReference type="EMBL" id="KAH7136044.1"/>
    </source>
</evidence>
<comment type="similarity">
    <text evidence="1">Belongs to the short-chain dehydrogenases/reductases (SDR) family.</text>
</comment>
<dbReference type="PANTHER" id="PTHR44169">
    <property type="entry name" value="NADPH-DEPENDENT 1-ACYLDIHYDROXYACETONE PHOSPHATE REDUCTASE"/>
    <property type="match status" value="1"/>
</dbReference>
<evidence type="ECO:0008006" key="6">
    <source>
        <dbReference type="Google" id="ProtNLM"/>
    </source>
</evidence>
<name>A0A9P9EB56_9PLEO</name>
<evidence type="ECO:0000256" key="3">
    <source>
        <dbReference type="ARBA" id="ARBA00023002"/>
    </source>
</evidence>
<sequence>MASKETVLITGCSEGGIGHALAFQFQQKGYHVFATARDVSKVGNLKDLGNVTVLQLDVVESSHIAAAVEAVTKATGGSLNYLINNAGRSHFNPVLDEDLDSVRALFELNVFGPLALVKAFAPLVIKAKGGIAFITSLSGYLNTPYMGTYAATKRSLELIAETLRLEVAPFGVNVTSSVTGPVASLGQTHFDNYSLPANSLYKPIEATIKSRAQGNDGIPRTPTDEYATAVADAIIKRTPGKFWYGQTAEMVKMSTTAVGVPQDVMVSG</sequence>
<dbReference type="Gene3D" id="3.40.50.720">
    <property type="entry name" value="NAD(P)-binding Rossmann-like Domain"/>
    <property type="match status" value="1"/>
</dbReference>
<gene>
    <name evidence="4" type="ORF">B0J11DRAFT_177551</name>
</gene>
<keyword evidence="5" id="KW-1185">Reference proteome</keyword>
<keyword evidence="2" id="KW-0521">NADP</keyword>
<dbReference type="GO" id="GO:0006654">
    <property type="term" value="P:phosphatidic acid biosynthetic process"/>
    <property type="evidence" value="ECO:0007669"/>
    <property type="project" value="TreeGrafter"/>
</dbReference>
<dbReference type="InterPro" id="IPR002347">
    <property type="entry name" value="SDR_fam"/>
</dbReference>
<dbReference type="Pfam" id="PF00106">
    <property type="entry name" value="adh_short"/>
    <property type="match status" value="1"/>
</dbReference>
<evidence type="ECO:0000313" key="5">
    <source>
        <dbReference type="Proteomes" id="UP000700596"/>
    </source>
</evidence>
<dbReference type="GO" id="GO:0000140">
    <property type="term" value="F:acylglycerone-phosphate reductase (NADP+) activity"/>
    <property type="evidence" value="ECO:0007669"/>
    <property type="project" value="TreeGrafter"/>
</dbReference>
<dbReference type="GO" id="GO:0004806">
    <property type="term" value="F:triacylglycerol lipase activity"/>
    <property type="evidence" value="ECO:0007669"/>
    <property type="project" value="TreeGrafter"/>
</dbReference>
<dbReference type="SUPFAM" id="SSF51735">
    <property type="entry name" value="NAD(P)-binding Rossmann-fold domains"/>
    <property type="match status" value="1"/>
</dbReference>